<dbReference type="RefSeq" id="WP_109613906.1">
    <property type="nucleotide sequence ID" value="NZ_QGGG01000012.1"/>
</dbReference>
<dbReference type="Proteomes" id="UP000245396">
    <property type="component" value="Unassembled WGS sequence"/>
</dbReference>
<keyword evidence="2" id="KW-1185">Reference proteome</keyword>
<reference evidence="1 2" key="1">
    <citation type="submission" date="2018-05" db="EMBL/GenBank/DDBJ databases">
        <title>Genomic Encyclopedia of Type Strains, Phase IV (KMG-IV): sequencing the most valuable type-strain genomes for metagenomic binning, comparative biology and taxonomic classification.</title>
        <authorList>
            <person name="Goeker M."/>
        </authorList>
    </citation>
    <scope>NUCLEOTIDE SEQUENCE [LARGE SCALE GENOMIC DNA]</scope>
    <source>
        <strain evidence="1 2">DSM 6986</strain>
    </source>
</reference>
<dbReference type="InterPro" id="IPR025395">
    <property type="entry name" value="Phage_tail_terminator-like"/>
</dbReference>
<protein>
    <submittedName>
        <fullName evidence="1">Uncharacterized protein DUF4128</fullName>
    </submittedName>
</protein>
<proteinExistence type="predicted"/>
<organism evidence="1 2">
    <name type="scientific">Pseudaminobacter salicylatoxidans</name>
    <dbReference type="NCBI Taxonomy" id="93369"/>
    <lineage>
        <taxon>Bacteria</taxon>
        <taxon>Pseudomonadati</taxon>
        <taxon>Pseudomonadota</taxon>
        <taxon>Alphaproteobacteria</taxon>
        <taxon>Hyphomicrobiales</taxon>
        <taxon>Phyllobacteriaceae</taxon>
        <taxon>Pseudaminobacter</taxon>
    </lineage>
</organism>
<evidence type="ECO:0000313" key="2">
    <source>
        <dbReference type="Proteomes" id="UP000245396"/>
    </source>
</evidence>
<accession>A0A316C042</accession>
<dbReference type="OrthoDB" id="7858762at2"/>
<name>A0A316C042_PSESE</name>
<dbReference type="Gene3D" id="3.30.2000.20">
    <property type="match status" value="1"/>
</dbReference>
<comment type="caution">
    <text evidence="1">The sequence shown here is derived from an EMBL/GenBank/DDBJ whole genome shotgun (WGS) entry which is preliminary data.</text>
</comment>
<dbReference type="AlphaFoldDB" id="A0A316C042"/>
<gene>
    <name evidence="1" type="ORF">C7441_112185</name>
</gene>
<evidence type="ECO:0000313" key="1">
    <source>
        <dbReference type="EMBL" id="PWJ80643.1"/>
    </source>
</evidence>
<sequence length="138" mass="14610">MATVESIIPGLLMARLAELVLSPPLPVAWPDVPFTPPAGSYVEATFLPNTNVNLFVGNDATTQHQGILQVTVVSKAGGGIVAPMEIVGRVAAHFPKGLRISGQGVTVRVSAKPSVARPLQDTDRIRVPVTILYDCFAR</sequence>
<dbReference type="Pfam" id="PF13554">
    <property type="entry name" value="Phage_tail_terminator_5"/>
    <property type="match status" value="1"/>
</dbReference>
<dbReference type="STRING" id="1192868.GCA_000304395_00978"/>
<dbReference type="EMBL" id="QGGG01000012">
    <property type="protein sequence ID" value="PWJ80643.1"/>
    <property type="molecule type" value="Genomic_DNA"/>
</dbReference>